<dbReference type="InterPro" id="IPR036621">
    <property type="entry name" value="Anticodon-bd_dom_sf"/>
</dbReference>
<dbReference type="Gene3D" id="3.40.50.800">
    <property type="entry name" value="Anticodon-binding domain"/>
    <property type="match status" value="1"/>
</dbReference>
<dbReference type="SUPFAM" id="SSF52954">
    <property type="entry name" value="Class II aaRS ABD-related"/>
    <property type="match status" value="1"/>
</dbReference>
<dbReference type="Proteomes" id="UP000095287">
    <property type="component" value="Unplaced"/>
</dbReference>
<dbReference type="PANTHER" id="PTHR43382:SF2">
    <property type="entry name" value="BIFUNCTIONAL GLUTAMATE_PROLINE--TRNA LIGASE"/>
    <property type="match status" value="1"/>
</dbReference>
<dbReference type="PANTHER" id="PTHR43382">
    <property type="entry name" value="PROLYL-TRNA SYNTHETASE"/>
    <property type="match status" value="1"/>
</dbReference>
<dbReference type="Pfam" id="PF03129">
    <property type="entry name" value="HGTP_anticodon"/>
    <property type="match status" value="1"/>
</dbReference>
<name>A0A1I8AHJ2_9BILA</name>
<dbReference type="InterPro" id="IPR004154">
    <property type="entry name" value="Anticodon-bd"/>
</dbReference>
<dbReference type="AlphaFoldDB" id="A0A1I8AHJ2"/>
<sequence length="72" mass="8306">GWKFNHWELKGVPIRMEVGPKDLEKSQVMAVIRHSGEKKPMPLASLAQDTKELLDVIHDQMYQKYVNSSPFP</sequence>
<reference evidence="3" key="1">
    <citation type="submission" date="2016-11" db="UniProtKB">
        <authorList>
            <consortium name="WormBaseParasite"/>
        </authorList>
    </citation>
    <scope>IDENTIFICATION</scope>
</reference>
<dbReference type="InterPro" id="IPR004499">
    <property type="entry name" value="Pro-tRNA-ligase_IIa_arc-type"/>
</dbReference>
<evidence type="ECO:0000313" key="3">
    <source>
        <dbReference type="WBParaSite" id="L893_g5663.t1"/>
    </source>
</evidence>
<proteinExistence type="predicted"/>
<dbReference type="GO" id="GO:0006433">
    <property type="term" value="P:prolyl-tRNA aminoacylation"/>
    <property type="evidence" value="ECO:0007669"/>
    <property type="project" value="InterPro"/>
</dbReference>
<dbReference type="GO" id="GO:0017101">
    <property type="term" value="C:aminoacyl-tRNA synthetase multienzyme complex"/>
    <property type="evidence" value="ECO:0007669"/>
    <property type="project" value="TreeGrafter"/>
</dbReference>
<dbReference type="GO" id="GO:0005524">
    <property type="term" value="F:ATP binding"/>
    <property type="evidence" value="ECO:0007669"/>
    <property type="project" value="InterPro"/>
</dbReference>
<dbReference type="WBParaSite" id="L893_g5663.t1">
    <property type="protein sequence ID" value="L893_g5663.t1"/>
    <property type="gene ID" value="L893_g5663"/>
</dbReference>
<dbReference type="GO" id="GO:0005737">
    <property type="term" value="C:cytoplasm"/>
    <property type="evidence" value="ECO:0007669"/>
    <property type="project" value="InterPro"/>
</dbReference>
<evidence type="ECO:0000313" key="2">
    <source>
        <dbReference type="Proteomes" id="UP000095287"/>
    </source>
</evidence>
<organism evidence="2 3">
    <name type="scientific">Steinernema glaseri</name>
    <dbReference type="NCBI Taxonomy" id="37863"/>
    <lineage>
        <taxon>Eukaryota</taxon>
        <taxon>Metazoa</taxon>
        <taxon>Ecdysozoa</taxon>
        <taxon>Nematoda</taxon>
        <taxon>Chromadorea</taxon>
        <taxon>Rhabditida</taxon>
        <taxon>Tylenchina</taxon>
        <taxon>Panagrolaimomorpha</taxon>
        <taxon>Strongyloidoidea</taxon>
        <taxon>Steinernematidae</taxon>
        <taxon>Steinernema</taxon>
    </lineage>
</organism>
<protein>
    <submittedName>
        <fullName evidence="3">HGTP_anticodon domain-containing protein</fullName>
    </submittedName>
</protein>
<keyword evidence="2" id="KW-1185">Reference proteome</keyword>
<feature type="domain" description="Anticodon-binding" evidence="1">
    <location>
        <begin position="1"/>
        <end position="48"/>
    </location>
</feature>
<dbReference type="GO" id="GO:0004827">
    <property type="term" value="F:proline-tRNA ligase activity"/>
    <property type="evidence" value="ECO:0007669"/>
    <property type="project" value="InterPro"/>
</dbReference>
<accession>A0A1I8AHJ2</accession>
<evidence type="ECO:0000259" key="1">
    <source>
        <dbReference type="Pfam" id="PF03129"/>
    </source>
</evidence>